<dbReference type="Pfam" id="PF13857">
    <property type="entry name" value="Ank_5"/>
    <property type="match status" value="1"/>
</dbReference>
<dbReference type="EMBL" id="JALJOS010000056">
    <property type="protein sequence ID" value="KAK9818730.1"/>
    <property type="molecule type" value="Genomic_DNA"/>
</dbReference>
<feature type="compositionally biased region" description="Polar residues" evidence="6">
    <location>
        <begin position="764"/>
        <end position="773"/>
    </location>
</feature>
<feature type="repeat" description="ANK" evidence="4">
    <location>
        <begin position="2106"/>
        <end position="2131"/>
    </location>
</feature>
<feature type="compositionally biased region" description="Polar residues" evidence="6">
    <location>
        <begin position="1795"/>
        <end position="1808"/>
    </location>
</feature>
<dbReference type="PANTHER" id="PTHR46231:SF1">
    <property type="entry name" value="ANKYRIN REPEAT AND BTB_POZ DOMAIN-CONTAINING PROTEIN 1"/>
    <property type="match status" value="1"/>
</dbReference>
<feature type="compositionally biased region" description="Basic and acidic residues" evidence="6">
    <location>
        <begin position="1698"/>
        <end position="1724"/>
    </location>
</feature>
<dbReference type="InterPro" id="IPR011333">
    <property type="entry name" value="SKP1/BTB/POZ_sf"/>
</dbReference>
<feature type="compositionally biased region" description="Polar residues" evidence="6">
    <location>
        <begin position="2447"/>
        <end position="2464"/>
    </location>
</feature>
<evidence type="ECO:0000256" key="3">
    <source>
        <dbReference type="ARBA" id="ARBA00023043"/>
    </source>
</evidence>
<gene>
    <name evidence="8" type="ORF">WJX74_005054</name>
</gene>
<dbReference type="Pfam" id="PF00651">
    <property type="entry name" value="BTB"/>
    <property type="match status" value="2"/>
</dbReference>
<evidence type="ECO:0000313" key="8">
    <source>
        <dbReference type="EMBL" id="KAK9818730.1"/>
    </source>
</evidence>
<feature type="domain" description="BTB" evidence="7">
    <location>
        <begin position="3"/>
        <end position="73"/>
    </location>
</feature>
<feature type="region of interest" description="Disordered" evidence="6">
    <location>
        <begin position="2396"/>
        <end position="2428"/>
    </location>
</feature>
<keyword evidence="2" id="KW-0677">Repeat</keyword>
<feature type="compositionally biased region" description="Polar residues" evidence="6">
    <location>
        <begin position="1535"/>
        <end position="1544"/>
    </location>
</feature>
<sequence length="2666" mass="296144">MADDQIITLNVGGKEFSTSRQTLQKEQSMLASLTDTELNSTRDAQGRIFIDRDPRWFHLILNYLRDGRCVMPTDEAALREILYEADFYQLEGLKGFILPDGGWRPHYAAQLRAQLPEAVQGNQKLMKEALDLILKCAFGSGPRAPTRSTAHVSLAVHDYAEPGGSPLPGQDVTFFRAVHQSAICKGPGDSLWFQESFPLRCSMRGSNFVYSFRPSHSGIHSLGRDAEESAMVAHEEDQGSPGPQTVEGADVASLHRACCKQGLGQEEAWLRNIILLVLHNQEALRLALRLCDFRAADVVVHSGLEQPGHEIGAEAGGILQVVKLGFCKLSKAFKREPLTEHSTSEEVTLDMALMQRVSRSLLAVSRAEQPAFVTHSSPLSICTSSCSQADADSSDKESSDNRQNFQKEVPPMSPVGQNMEVPTDADPSERAEWVPPQVPQHKSGKRFPDSLETDDTFPNEERRGIKPPPDPLPKEVVEGDEKGPTTPRLHRLVLHQQRHPGASAPSALPASTFKVPLLPQRRKQRHASAPSDAAVPEGMTSQGLMSDHHRSRASIPKAPPNDPERRGNIWQRYEELENATQRLDMSNRQLAAEKSRSAAEKGRLEQQLADLRQQNSDLHQQIAQGSQQDAHACSWHSQQDPALLESLQAENVQLSNECHNHQQAISKLQLEAHALKQQLQQDWEAGEARRQELLGQMHAETATAAAKIDELEAERVQAQAAAQESMQAHENALSALEASEEHIASLHARVAEERRKAAAAQVETPQDQSQQLSPRAAGHPEQAGIIADLEQANQSLRDQLQQRSNAAAAHRQEPGLIAALERANQSLELHCQANNSLIDELKVHNQRLEDELAHAQHQPHGEDVQPDMHHNELSRQLQLRNDELSGQINTFRDELHRLEQQLAATEEHQPAATIPVAGQPFVSPPSANIDMQEMLDENAELKQALQSVKDDLHNATRQSAGSQLAADFRDLAEHGPRDAPALQAEMRRMVEQHRELQAVRQGADSCSLHGFEELARHSGLDAEALRIATWQLTDQLHSRMPDDGKPAPAVFTIQPPQPASDEPHSDCHCWLQQHCKDLRSENDALQRDIAQLDARSTTYRLSTPDPSGSPELQKQHWQAERAEFEQTQRQLQTELRRMAALADSQAADHEADAAELLDRLRQLQEQNAQLQATHKRRSGSIEGKEVVILQMNGHHHASAPARNGEYYMQEGSYLGSADTRSRSQQSEISSAEDQAFIDQLQEENHRLKAEVASLHLSAGVRDQSSDLLESNSSSRTSSPTREGASLQAQNRRLMEANSRLSRELSAKAQLRAGQSESEAVKALELLVDDLKAQLQKALDEEAVNKGHRLRRNTSLQTTADDENLALIGHLTELNVRLEADVSKLAQQLAAAHPEDGTSSIAELVNDMSANSTRLSSEKQMVMELNSRLAEKNSRLHEENDILQQRLGGSQEPARTKSSGLLGGIRSLGRRNSRSKQLPPAPTSLPMIHHNNLYGSQQQEQLWQHSSPQHGQSMPSTPCPSTPDTAERPTAGHATGRSSPDVTASLQQPDSILNTTASSHMPDDTSLHSTVRDLSDENSRLAQEMDRLLAEIDQAREMAEDYRRISDQHHKLEEENQKLRSGVVLVQELSEENAKLAEENRQIHVSIRKVLEDNAELTNRLIEIALRNEEGGDGIFGSDGRSPNAAGGAAPGIMSTSQDDMRKRRNELAEQMQRQEERQHEDASRRANLLARSSVQVEMLRKLGGDQQSEEPAESRQPERPQANGNSPAHAQDPTLIMKQIKRMSREGRREARLSGSHTLSTAGSTTQGHDPVDDGMSPTSQQHQDAAVRDFEEAVQRRQEAEQARQELQAKIEASQRKAQAESLKRQGSASYRELEPDRRTQEQQQLEFNEQKKRSEMQVRRVYARHVGASDISGFMSDLGYSGFDQLSGPASTAFRLAFSITNPDRCMQQPLAQRALAEAAYKQLQEWSAQLDSDPGTPEQAHHKLLFMQCILARCARLLGSRIGAGSTICLARFRLHGMEDVNGWEDSPTTSAVEEEGDFFQLTAGELPLEDEEEEDDVDPYYFIVPQQTPKGNIYQASRVGDVERIRFLVETEHVDVNTRDLWDSVPLYYACLTGRLEVVQYLLEAGAVCNEYTFDGDRCHYASLNEPIRVVLRQYEARAPPLGPLASDLRCLSSLCADPEAQVQPSVSDGETGEMWCDFAFVIQGERIPLHRAILAARSPFLRRRLHNRWLPREGDGRREVWLANERLQPATLKAVLAFLYTERLDIAMADVAAVKEVAAKCKLAALQASIDAELRTLKYYFKTTRREEAPRRFVLQPGSVKGEARLAADLSQLRDHCAALETHSLAVPARDFADLLLQVEGRRFRAHRCILAARSEYFRALFQRSTQSTQHSQAASFGTPPDTASPAASLVQQQQQYSPAKSQYMSNGLAEDMGDLRLGSNEIDSSISGSTQHQQQQFGSMRLHPEQISEDNQELKGSSIGMNSQSQQSLPMHQEGQRRERLPCIQVDDVAADVFEVLLRFIYTDSVGELDANWAWAAETQRLLDAAERYLMLSMKRAVSEAIISVVDRRGCGEVGKLESLCRLLLVADTYSARLLRKYCLHRLGAWFDLLASPGGPQHERAVFQAFLLAVAPQDSKDLLDGSGIVGASHGNIEGGGVGGE</sequence>
<dbReference type="SUPFAM" id="SSF54695">
    <property type="entry name" value="POZ domain"/>
    <property type="match status" value="3"/>
</dbReference>
<dbReference type="Gene3D" id="1.25.40.20">
    <property type="entry name" value="Ankyrin repeat-containing domain"/>
    <property type="match status" value="1"/>
</dbReference>
<feature type="compositionally biased region" description="Low complexity" evidence="6">
    <location>
        <begin position="1265"/>
        <end position="1282"/>
    </location>
</feature>
<name>A0AAW1Q8V3_9CHLO</name>
<feature type="region of interest" description="Disordered" evidence="6">
    <location>
        <begin position="383"/>
        <end position="486"/>
    </location>
</feature>
<dbReference type="InterPro" id="IPR000210">
    <property type="entry name" value="BTB/POZ_dom"/>
</dbReference>
<dbReference type="SMART" id="SM00225">
    <property type="entry name" value="BTB"/>
    <property type="match status" value="3"/>
</dbReference>
<feature type="region of interest" description="Disordered" evidence="6">
    <location>
        <begin position="1669"/>
        <end position="1726"/>
    </location>
</feature>
<dbReference type="InterPro" id="IPR003131">
    <property type="entry name" value="T1-type_BTB"/>
</dbReference>
<evidence type="ECO:0000313" key="9">
    <source>
        <dbReference type="Proteomes" id="UP001438707"/>
    </source>
</evidence>
<feature type="compositionally biased region" description="Basic and acidic residues" evidence="6">
    <location>
        <begin position="472"/>
        <end position="483"/>
    </location>
</feature>
<evidence type="ECO:0000256" key="2">
    <source>
        <dbReference type="ARBA" id="ARBA00022737"/>
    </source>
</evidence>
<evidence type="ECO:0000256" key="6">
    <source>
        <dbReference type="SAM" id="MobiDB-lite"/>
    </source>
</evidence>
<evidence type="ECO:0000259" key="7">
    <source>
        <dbReference type="PROSITE" id="PS50097"/>
    </source>
</evidence>
<dbReference type="SUPFAM" id="SSF48403">
    <property type="entry name" value="Ankyrin repeat"/>
    <property type="match status" value="1"/>
</dbReference>
<keyword evidence="5" id="KW-0175">Coiled coil</keyword>
<feature type="non-terminal residue" evidence="8">
    <location>
        <position position="2666"/>
    </location>
</feature>
<protein>
    <recommendedName>
        <fullName evidence="7">BTB domain-containing protein</fullName>
    </recommendedName>
</protein>
<feature type="region of interest" description="Disordered" evidence="6">
    <location>
        <begin position="520"/>
        <end position="567"/>
    </location>
</feature>
<dbReference type="CDD" id="cd18186">
    <property type="entry name" value="BTB_POZ_ZBTB_KLHL-like"/>
    <property type="match status" value="1"/>
</dbReference>
<evidence type="ECO:0000256" key="1">
    <source>
        <dbReference type="ARBA" id="ARBA00004906"/>
    </source>
</evidence>
<dbReference type="GO" id="GO:0005737">
    <property type="term" value="C:cytoplasm"/>
    <property type="evidence" value="ECO:0007669"/>
    <property type="project" value="TreeGrafter"/>
</dbReference>
<feature type="region of interest" description="Disordered" evidence="6">
    <location>
        <begin position="1742"/>
        <end position="1894"/>
    </location>
</feature>
<dbReference type="Pfam" id="PF02214">
    <property type="entry name" value="BTB_2"/>
    <property type="match status" value="1"/>
</dbReference>
<evidence type="ECO:0000256" key="5">
    <source>
        <dbReference type="SAM" id="Coils"/>
    </source>
</evidence>
<dbReference type="Gene3D" id="3.30.710.10">
    <property type="entry name" value="Potassium Channel Kv1.1, Chain A"/>
    <property type="match status" value="4"/>
</dbReference>
<feature type="region of interest" description="Disordered" evidence="6">
    <location>
        <begin position="1096"/>
        <end position="1128"/>
    </location>
</feature>
<feature type="compositionally biased region" description="Basic and acidic residues" evidence="6">
    <location>
        <begin position="1826"/>
        <end position="1865"/>
    </location>
</feature>
<feature type="compositionally biased region" description="Basic and acidic residues" evidence="6">
    <location>
        <begin position="1873"/>
        <end position="1882"/>
    </location>
</feature>
<dbReference type="InterPro" id="IPR044515">
    <property type="entry name" value="ABTB1"/>
</dbReference>
<organism evidence="8 9">
    <name type="scientific">Apatococcus lobatus</name>
    <dbReference type="NCBI Taxonomy" id="904363"/>
    <lineage>
        <taxon>Eukaryota</taxon>
        <taxon>Viridiplantae</taxon>
        <taxon>Chlorophyta</taxon>
        <taxon>core chlorophytes</taxon>
        <taxon>Trebouxiophyceae</taxon>
        <taxon>Chlorellales</taxon>
        <taxon>Chlorellaceae</taxon>
        <taxon>Apatococcus</taxon>
    </lineage>
</organism>
<keyword evidence="9" id="KW-1185">Reference proteome</keyword>
<dbReference type="PROSITE" id="PS50297">
    <property type="entry name" value="ANK_REP_REGION"/>
    <property type="match status" value="1"/>
</dbReference>
<feature type="compositionally biased region" description="Basic and acidic residues" evidence="6">
    <location>
        <begin position="1783"/>
        <end position="1792"/>
    </location>
</feature>
<accession>A0AAW1Q8V3</accession>
<feature type="region of interest" description="Disordered" evidence="6">
    <location>
        <begin position="906"/>
        <end position="927"/>
    </location>
</feature>
<feature type="compositionally biased region" description="Basic and acidic residues" evidence="6">
    <location>
        <begin position="591"/>
        <end position="604"/>
    </location>
</feature>
<dbReference type="PROSITE" id="PS50088">
    <property type="entry name" value="ANK_REPEAT"/>
    <property type="match status" value="1"/>
</dbReference>
<feature type="coiled-coil region" evidence="5">
    <location>
        <begin position="1570"/>
        <end position="1645"/>
    </location>
</feature>
<keyword evidence="3 4" id="KW-0040">ANK repeat</keyword>
<feature type="region of interest" description="Disordered" evidence="6">
    <location>
        <begin position="1262"/>
        <end position="1290"/>
    </location>
</feature>
<dbReference type="PANTHER" id="PTHR46231">
    <property type="entry name" value="ANKYRIN REPEAT AND BTB/POZ DOMAIN-CONTAINING PROTEIN 1"/>
    <property type="match status" value="1"/>
</dbReference>
<feature type="region of interest" description="Disordered" evidence="6">
    <location>
        <begin position="752"/>
        <end position="780"/>
    </location>
</feature>
<dbReference type="SMART" id="SM00248">
    <property type="entry name" value="ANK"/>
    <property type="match status" value="1"/>
</dbReference>
<feature type="domain" description="BTB" evidence="7">
    <location>
        <begin position="2358"/>
        <end position="2388"/>
    </location>
</feature>
<feature type="region of interest" description="Disordered" evidence="6">
    <location>
        <begin position="2445"/>
        <end position="2502"/>
    </location>
</feature>
<feature type="compositionally biased region" description="Polar residues" evidence="6">
    <location>
        <begin position="1096"/>
        <end position="1112"/>
    </location>
</feature>
<dbReference type="GO" id="GO:0051260">
    <property type="term" value="P:protein homooligomerization"/>
    <property type="evidence" value="ECO:0007669"/>
    <property type="project" value="InterPro"/>
</dbReference>
<dbReference type="GO" id="GO:0000151">
    <property type="term" value="C:ubiquitin ligase complex"/>
    <property type="evidence" value="ECO:0007669"/>
    <property type="project" value="TreeGrafter"/>
</dbReference>
<feature type="region of interest" description="Disordered" evidence="6">
    <location>
        <begin position="1443"/>
        <end position="1544"/>
    </location>
</feature>
<dbReference type="PROSITE" id="PS50097">
    <property type="entry name" value="BTB"/>
    <property type="match status" value="3"/>
</dbReference>
<feature type="domain" description="BTB" evidence="7">
    <location>
        <begin position="2201"/>
        <end position="2273"/>
    </location>
</feature>
<dbReference type="Proteomes" id="UP001438707">
    <property type="component" value="Unassembled WGS sequence"/>
</dbReference>
<feature type="compositionally biased region" description="Basic and acidic residues" evidence="6">
    <location>
        <begin position="1113"/>
        <end position="1126"/>
    </location>
</feature>
<feature type="compositionally biased region" description="Polar residues" evidence="6">
    <location>
        <begin position="1492"/>
        <end position="1515"/>
    </location>
</feature>
<dbReference type="InterPro" id="IPR036770">
    <property type="entry name" value="Ankyrin_rpt-contain_sf"/>
</dbReference>
<comment type="caution">
    <text evidence="8">The sequence shown here is derived from an EMBL/GenBank/DDBJ whole genome shotgun (WGS) entry which is preliminary data.</text>
</comment>
<evidence type="ECO:0000256" key="4">
    <source>
        <dbReference type="PROSITE-ProRule" id="PRU00023"/>
    </source>
</evidence>
<feature type="region of interest" description="Disordered" evidence="6">
    <location>
        <begin position="581"/>
        <end position="604"/>
    </location>
</feature>
<proteinExistence type="predicted"/>
<feature type="compositionally biased region" description="Polar residues" evidence="6">
    <location>
        <begin position="2485"/>
        <end position="2496"/>
    </location>
</feature>
<reference evidence="8 9" key="1">
    <citation type="journal article" date="2024" name="Nat. Commun.">
        <title>Phylogenomics reveals the evolutionary origins of lichenization in chlorophyte algae.</title>
        <authorList>
            <person name="Puginier C."/>
            <person name="Libourel C."/>
            <person name="Otte J."/>
            <person name="Skaloud P."/>
            <person name="Haon M."/>
            <person name="Grisel S."/>
            <person name="Petersen M."/>
            <person name="Berrin J.G."/>
            <person name="Delaux P.M."/>
            <person name="Dal Grande F."/>
            <person name="Keller J."/>
        </authorList>
    </citation>
    <scope>NUCLEOTIDE SEQUENCE [LARGE SCALE GENOMIC DNA]</scope>
    <source>
        <strain evidence="8 9">SAG 2145</strain>
    </source>
</reference>
<comment type="pathway">
    <text evidence="1">Protein modification; protein ubiquitination.</text>
</comment>
<dbReference type="InterPro" id="IPR002110">
    <property type="entry name" value="Ankyrin_rpt"/>
</dbReference>
<feature type="compositionally biased region" description="Low complexity" evidence="6">
    <location>
        <begin position="1457"/>
        <end position="1466"/>
    </location>
</feature>